<sequence length="62" mass="7340">MQLRQQTTTSMTLSRHSNDRENICTDMIPSSMHVQRRLLEFDQRRTDDEYVKGTNKITPSIK</sequence>
<dbReference type="AlphaFoldDB" id="A0AAD5MX62"/>
<protein>
    <submittedName>
        <fullName evidence="2">Uncharacterized protein</fullName>
    </submittedName>
</protein>
<organism evidence="2 3">
    <name type="scientific">Parelaphostrongylus tenuis</name>
    <name type="common">Meningeal worm</name>
    <dbReference type="NCBI Taxonomy" id="148309"/>
    <lineage>
        <taxon>Eukaryota</taxon>
        <taxon>Metazoa</taxon>
        <taxon>Ecdysozoa</taxon>
        <taxon>Nematoda</taxon>
        <taxon>Chromadorea</taxon>
        <taxon>Rhabditida</taxon>
        <taxon>Rhabditina</taxon>
        <taxon>Rhabditomorpha</taxon>
        <taxon>Strongyloidea</taxon>
        <taxon>Metastrongylidae</taxon>
        <taxon>Parelaphostrongylus</taxon>
    </lineage>
</organism>
<reference evidence="2" key="1">
    <citation type="submission" date="2021-06" db="EMBL/GenBank/DDBJ databases">
        <title>Parelaphostrongylus tenuis whole genome reference sequence.</title>
        <authorList>
            <person name="Garwood T.J."/>
            <person name="Larsen P.A."/>
            <person name="Fountain-Jones N.M."/>
            <person name="Garbe J.R."/>
            <person name="Macchietto M.G."/>
            <person name="Kania S.A."/>
            <person name="Gerhold R.W."/>
            <person name="Richards J.E."/>
            <person name="Wolf T.M."/>
        </authorList>
    </citation>
    <scope>NUCLEOTIDE SEQUENCE</scope>
    <source>
        <strain evidence="2">MNPRO001-30</strain>
        <tissue evidence="2">Meninges</tissue>
    </source>
</reference>
<comment type="caution">
    <text evidence="2">The sequence shown here is derived from an EMBL/GenBank/DDBJ whole genome shotgun (WGS) entry which is preliminary data.</text>
</comment>
<proteinExistence type="predicted"/>
<feature type="region of interest" description="Disordered" evidence="1">
    <location>
        <begin position="1"/>
        <end position="23"/>
    </location>
</feature>
<gene>
    <name evidence="2" type="ORF">KIN20_024580</name>
</gene>
<name>A0AAD5MX62_PARTN</name>
<evidence type="ECO:0000313" key="2">
    <source>
        <dbReference type="EMBL" id="KAJ1364478.1"/>
    </source>
</evidence>
<dbReference type="Proteomes" id="UP001196413">
    <property type="component" value="Unassembled WGS sequence"/>
</dbReference>
<keyword evidence="3" id="KW-1185">Reference proteome</keyword>
<feature type="compositionally biased region" description="Polar residues" evidence="1">
    <location>
        <begin position="1"/>
        <end position="15"/>
    </location>
</feature>
<accession>A0AAD5MX62</accession>
<evidence type="ECO:0000256" key="1">
    <source>
        <dbReference type="SAM" id="MobiDB-lite"/>
    </source>
</evidence>
<dbReference type="EMBL" id="JAHQIW010004985">
    <property type="protein sequence ID" value="KAJ1364478.1"/>
    <property type="molecule type" value="Genomic_DNA"/>
</dbReference>
<evidence type="ECO:0000313" key="3">
    <source>
        <dbReference type="Proteomes" id="UP001196413"/>
    </source>
</evidence>